<dbReference type="GO" id="GO:0008270">
    <property type="term" value="F:zinc ion binding"/>
    <property type="evidence" value="ECO:0007669"/>
    <property type="project" value="UniProtKB-KW"/>
</dbReference>
<keyword evidence="5" id="KW-0732">Signal</keyword>
<feature type="compositionally biased region" description="Polar residues" evidence="4">
    <location>
        <begin position="843"/>
        <end position="863"/>
    </location>
</feature>
<keyword evidence="8" id="KW-0687">Ribonucleoprotein</keyword>
<name>A0A6J1DFF2_MOMCH</name>
<organism evidence="7 8">
    <name type="scientific">Momordica charantia</name>
    <name type="common">Bitter gourd</name>
    <name type="synonym">Balsam pear</name>
    <dbReference type="NCBI Taxonomy" id="3673"/>
    <lineage>
        <taxon>Eukaryota</taxon>
        <taxon>Viridiplantae</taxon>
        <taxon>Streptophyta</taxon>
        <taxon>Embryophyta</taxon>
        <taxon>Tracheophyta</taxon>
        <taxon>Spermatophyta</taxon>
        <taxon>Magnoliopsida</taxon>
        <taxon>eudicotyledons</taxon>
        <taxon>Gunneridae</taxon>
        <taxon>Pentapetalae</taxon>
        <taxon>rosids</taxon>
        <taxon>fabids</taxon>
        <taxon>Cucurbitales</taxon>
        <taxon>Cucurbitaceae</taxon>
        <taxon>Momordiceae</taxon>
        <taxon>Momordica</taxon>
    </lineage>
</organism>
<feature type="region of interest" description="Disordered" evidence="4">
    <location>
        <begin position="709"/>
        <end position="888"/>
    </location>
</feature>
<evidence type="ECO:0000256" key="5">
    <source>
        <dbReference type="SAM" id="SignalP"/>
    </source>
</evidence>
<proteinExistence type="predicted"/>
<gene>
    <name evidence="8" type="primary">LOC111019602</name>
</gene>
<feature type="compositionally biased region" description="Basic and acidic residues" evidence="4">
    <location>
        <begin position="830"/>
        <end position="842"/>
    </location>
</feature>
<feature type="compositionally biased region" description="Basic and acidic residues" evidence="4">
    <location>
        <begin position="784"/>
        <end position="794"/>
    </location>
</feature>
<dbReference type="PANTHER" id="PTHR21402">
    <property type="entry name" value="GAMETOCYTE SPECIFIC FACTOR 1-RELATED"/>
    <property type="match status" value="1"/>
</dbReference>
<keyword evidence="7" id="KW-1185">Reference proteome</keyword>
<dbReference type="Proteomes" id="UP000504603">
    <property type="component" value="Unplaced"/>
</dbReference>
<protein>
    <submittedName>
        <fullName evidence="8">U11/U12 small nuclear ribonucleoprotein 48 kDa protein</fullName>
    </submittedName>
</protein>
<dbReference type="GO" id="GO:1990904">
    <property type="term" value="C:ribonucleoprotein complex"/>
    <property type="evidence" value="ECO:0007669"/>
    <property type="project" value="UniProtKB-KW"/>
</dbReference>
<dbReference type="OrthoDB" id="69229at2759"/>
<evidence type="ECO:0000256" key="1">
    <source>
        <dbReference type="ARBA" id="ARBA00022723"/>
    </source>
</evidence>
<evidence type="ECO:0000256" key="3">
    <source>
        <dbReference type="ARBA" id="ARBA00022833"/>
    </source>
</evidence>
<dbReference type="RefSeq" id="XP_022151686.1">
    <property type="nucleotide sequence ID" value="XM_022295994.1"/>
</dbReference>
<dbReference type="InterPro" id="IPR022776">
    <property type="entry name" value="TRM13/UPF0224_CHHC_Znf_dom"/>
</dbReference>
<evidence type="ECO:0000256" key="2">
    <source>
        <dbReference type="ARBA" id="ARBA00022771"/>
    </source>
</evidence>
<accession>A0A6J1DFF2</accession>
<reference evidence="8" key="1">
    <citation type="submission" date="2025-08" db="UniProtKB">
        <authorList>
            <consortium name="RefSeq"/>
        </authorList>
    </citation>
    <scope>IDENTIFICATION</scope>
    <source>
        <strain evidence="8">OHB3-1</strain>
    </source>
</reference>
<keyword evidence="3" id="KW-0862">Zinc</keyword>
<dbReference type="InterPro" id="IPR051591">
    <property type="entry name" value="UPF0224_FAM112_RNA_Proc"/>
</dbReference>
<dbReference type="PROSITE" id="PS51800">
    <property type="entry name" value="ZF_CHHC_U11_48K"/>
    <property type="match status" value="1"/>
</dbReference>
<feature type="region of interest" description="Disordered" evidence="4">
    <location>
        <begin position="607"/>
        <end position="626"/>
    </location>
</feature>
<keyword evidence="2" id="KW-0863">Zinc-finger</keyword>
<feature type="domain" description="CHHC U11-48K-type" evidence="6">
    <location>
        <begin position="208"/>
        <end position="235"/>
    </location>
</feature>
<feature type="signal peptide" evidence="5">
    <location>
        <begin position="1"/>
        <end position="20"/>
    </location>
</feature>
<feature type="compositionally biased region" description="Low complexity" evidence="4">
    <location>
        <begin position="815"/>
        <end position="828"/>
    </location>
</feature>
<dbReference type="GeneID" id="111019602"/>
<dbReference type="AlphaFoldDB" id="A0A6J1DFF2"/>
<feature type="chain" id="PRO_5026870921" evidence="5">
    <location>
        <begin position="21"/>
        <end position="888"/>
    </location>
</feature>
<sequence>MQSNSSTLILIILYTHDSSASCIHHLPLKTLAILPSLELAIYALVKYSSQLNDLQLLRGNHSGLAGRTTFDKVVAIALRVRELIDYLEIIGITTQCRILGSDGSSLALVASDYYDYRVFAAPFTLRAMNPALPFPNQSFPNFLPQNPNPNLFVSPEFSHSESQDLPLDLSSSLSSLKNLIHVANQTLQSLSYLSLTRNPSDNGDDSDFVQCAFDRRHRLPPHSLFRHSLLCPSAPQPRIDPTHLLHSLLYPHSLQSSRDLINEKRFHQALPDSDADLCFSLNDFADSSSNFFYVDCPGVVTLCDQDEMSKVFTLPRVLAVECANFVSKDGREMESAWKETRILPSELWALRNEVEMWNDYPTMYSHIVLRSLLGTKLVIDDHLMTWIIANSPRYGVVIDVAMRDHILPLFRLCFMAILKEAVGFQIALENGNEMEDGSLIISGSHNFKCPVLIQVLMWLASQLSVLYGETNGKFFAIHMLRQCILDAASGLLLLPLEQKPGHGSHNQESTCSDTQNVKSKRLVQEVRNYDNVTGEETVTCTVIFVSQVAAAIAALHERFLLEEKIKAVRFSHLQTKYQLVSEHKYISQRACEERKRRCNYRPIIEHDGLPKQQAHDEGTGKTKTREELLAEERDYKRRRMSYRGKKAKRSTLQVTRDIIEEYMEEIMKAGGIGCFVKRSEERGVKYEQPAEHNIKRDIIADEYTKGSNDTYGAAKHSSSHSKKQSYYDDRYSASNKPQKGQYGHYGSLEDEGKSVGKDKYDQGRYYRSLDRSSSPSLSHKRNRYLSDRDDEVPTKTRHHEAREITSSSSNFHGFRSPSSSRSAGGSSAMKDGHKSRAGDNWKRSTANNHGSKSSMLNSFNDRYTPTEWHDQLEDDYSTGSRYVNPDEL</sequence>
<evidence type="ECO:0000313" key="8">
    <source>
        <dbReference type="RefSeq" id="XP_022151686.1"/>
    </source>
</evidence>
<dbReference type="KEGG" id="mcha:111019602"/>
<evidence type="ECO:0000256" key="4">
    <source>
        <dbReference type="SAM" id="MobiDB-lite"/>
    </source>
</evidence>
<evidence type="ECO:0000313" key="7">
    <source>
        <dbReference type="Proteomes" id="UP000504603"/>
    </source>
</evidence>
<dbReference type="PANTHER" id="PTHR21402:SF10">
    <property type="entry name" value="U11_U12 SMALL NUCLEAR RIBONUCLEOPROTEIN 48 KDA PROTEIN"/>
    <property type="match status" value="1"/>
</dbReference>
<feature type="compositionally biased region" description="Basic and acidic residues" evidence="4">
    <location>
        <begin position="750"/>
        <end position="770"/>
    </location>
</feature>
<keyword evidence="1" id="KW-0479">Metal-binding</keyword>
<evidence type="ECO:0000259" key="6">
    <source>
        <dbReference type="PROSITE" id="PS51800"/>
    </source>
</evidence>